<evidence type="ECO:0000313" key="1">
    <source>
        <dbReference type="EMBL" id="MCU6685646.1"/>
    </source>
</evidence>
<sequence length="62" mass="7415">MIGEKYKNYTINVYWRDSDFGFRFRIYNAENSLVYESSEAYFYDYNATKAAKEAIDDLEVSE</sequence>
<proteinExistence type="predicted"/>
<dbReference type="RefSeq" id="WP_158368249.1">
    <property type="nucleotide sequence ID" value="NZ_JAOQJU010000002.1"/>
</dbReference>
<evidence type="ECO:0000313" key="2">
    <source>
        <dbReference type="Proteomes" id="UP001652431"/>
    </source>
</evidence>
<keyword evidence="2" id="KW-1185">Reference proteome</keyword>
<name>A0ABT2RJS0_9FIRM</name>
<gene>
    <name evidence="1" type="ORF">OCV99_03580</name>
</gene>
<evidence type="ECO:0008006" key="3">
    <source>
        <dbReference type="Google" id="ProtNLM"/>
    </source>
</evidence>
<protein>
    <recommendedName>
        <fullName evidence="3">DUF1508 domain-containing protein</fullName>
    </recommendedName>
</protein>
<reference evidence="1 2" key="1">
    <citation type="journal article" date="2021" name="ISME Commun">
        <title>Automated analysis of genomic sequences facilitates high-throughput and comprehensive description of bacteria.</title>
        <authorList>
            <person name="Hitch T.C.A."/>
        </authorList>
    </citation>
    <scope>NUCLEOTIDE SEQUENCE [LARGE SCALE GENOMIC DNA]</scope>
    <source>
        <strain evidence="1 2">Sanger_03</strain>
    </source>
</reference>
<accession>A0ABT2RJS0</accession>
<comment type="caution">
    <text evidence="1">The sequence shown here is derived from an EMBL/GenBank/DDBJ whole genome shotgun (WGS) entry which is preliminary data.</text>
</comment>
<organism evidence="1 2">
    <name type="scientific">Dorea acetigenes</name>
    <dbReference type="NCBI Taxonomy" id="2981787"/>
    <lineage>
        <taxon>Bacteria</taxon>
        <taxon>Bacillati</taxon>
        <taxon>Bacillota</taxon>
        <taxon>Clostridia</taxon>
        <taxon>Lachnospirales</taxon>
        <taxon>Lachnospiraceae</taxon>
        <taxon>Dorea</taxon>
    </lineage>
</organism>
<dbReference type="EMBL" id="JAOQJU010000002">
    <property type="protein sequence ID" value="MCU6685646.1"/>
    <property type="molecule type" value="Genomic_DNA"/>
</dbReference>
<dbReference type="Proteomes" id="UP001652431">
    <property type="component" value="Unassembled WGS sequence"/>
</dbReference>